<dbReference type="Proteomes" id="UP001516023">
    <property type="component" value="Unassembled WGS sequence"/>
</dbReference>
<dbReference type="Pfam" id="PF04614">
    <property type="entry name" value="Pex19"/>
    <property type="match status" value="1"/>
</dbReference>
<feature type="region of interest" description="Disordered" evidence="1">
    <location>
        <begin position="135"/>
        <end position="191"/>
    </location>
</feature>
<evidence type="ECO:0008006" key="4">
    <source>
        <dbReference type="Google" id="ProtNLM"/>
    </source>
</evidence>
<reference evidence="2 3" key="1">
    <citation type="journal article" date="2020" name="G3 (Bethesda)">
        <title>Improved Reference Genome for Cyclotella cryptica CCMP332, a Model for Cell Wall Morphogenesis, Salinity Adaptation, and Lipid Production in Diatoms (Bacillariophyta).</title>
        <authorList>
            <person name="Roberts W.R."/>
            <person name="Downey K.M."/>
            <person name="Ruck E.C."/>
            <person name="Traller J.C."/>
            <person name="Alverson A.J."/>
        </authorList>
    </citation>
    <scope>NUCLEOTIDE SEQUENCE [LARGE SCALE GENOMIC DNA]</scope>
    <source>
        <strain evidence="2 3">CCMP332</strain>
    </source>
</reference>
<dbReference type="Gene3D" id="1.20.120.900">
    <property type="entry name" value="Pex19, mPTS binding domain"/>
    <property type="match status" value="1"/>
</dbReference>
<feature type="compositionally biased region" description="Low complexity" evidence="1">
    <location>
        <begin position="165"/>
        <end position="180"/>
    </location>
</feature>
<evidence type="ECO:0000313" key="2">
    <source>
        <dbReference type="EMBL" id="KAL3801534.1"/>
    </source>
</evidence>
<dbReference type="PANTHER" id="PTHR12774">
    <property type="entry name" value="PEROXISOMAL BIOGENESIS FACTOR 19"/>
    <property type="match status" value="1"/>
</dbReference>
<gene>
    <name evidence="2" type="ORF">HJC23_000972</name>
</gene>
<feature type="compositionally biased region" description="Low complexity" evidence="1">
    <location>
        <begin position="8"/>
        <end position="23"/>
    </location>
</feature>
<comment type="caution">
    <text evidence="2">The sequence shown here is derived from an EMBL/GenBank/DDBJ whole genome shotgun (WGS) entry which is preliminary data.</text>
</comment>
<sequence length="381" mass="42239">QDHNLIITTSTPPTRQETTQSTTMKSSPQKDLDSILDAALDQLDDSDSDDDHVPPIANAPSHANAPLKPHYGPPPPPTSLEHLSLSAEEAELASSLEGMMKQFMNFGGAGFQDANAMQEAERAMEDMFQKMMAEEADAAGQSRRLVAEKDKDTSNSQKSKKKTSKSSSSNNNNNNNNNNKDNPKGTSKVNKKENNMDETINNLLNNIQQPTNIPPNIDPNLATLTDETLSTLLADLSHLTSSNDAPPIIDTVMKQLLDKELMYTPMKDVCTRFPEWLARNNPSNGGGLSREDYERYGKQYTYFQRIVRVYETEPENFERLMELMQDIQEYGQPPVEIIKELAPELEFDEEGMPIMNPGGAMPPFMPGMPIPGGDGEQCCIS</sequence>
<accession>A0ABD3QMB5</accession>
<name>A0ABD3QMB5_9STRA</name>
<dbReference type="PANTHER" id="PTHR12774:SF2">
    <property type="entry name" value="PEROXISOMAL BIOGENESIS FACTOR 19"/>
    <property type="match status" value="1"/>
</dbReference>
<proteinExistence type="predicted"/>
<organism evidence="2 3">
    <name type="scientific">Cyclotella cryptica</name>
    <dbReference type="NCBI Taxonomy" id="29204"/>
    <lineage>
        <taxon>Eukaryota</taxon>
        <taxon>Sar</taxon>
        <taxon>Stramenopiles</taxon>
        <taxon>Ochrophyta</taxon>
        <taxon>Bacillariophyta</taxon>
        <taxon>Coscinodiscophyceae</taxon>
        <taxon>Thalassiosirophycidae</taxon>
        <taxon>Stephanodiscales</taxon>
        <taxon>Stephanodiscaceae</taxon>
        <taxon>Cyclotella</taxon>
    </lineage>
</organism>
<feature type="non-terminal residue" evidence="2">
    <location>
        <position position="1"/>
    </location>
</feature>
<keyword evidence="3" id="KW-1185">Reference proteome</keyword>
<dbReference type="EMBL" id="JABMIG020000026">
    <property type="protein sequence ID" value="KAL3801534.1"/>
    <property type="molecule type" value="Genomic_DNA"/>
</dbReference>
<evidence type="ECO:0000256" key="1">
    <source>
        <dbReference type="SAM" id="MobiDB-lite"/>
    </source>
</evidence>
<dbReference type="AlphaFoldDB" id="A0ABD3QMB5"/>
<protein>
    <recommendedName>
        <fullName evidence="4">Peroxin-19</fullName>
    </recommendedName>
</protein>
<evidence type="ECO:0000313" key="3">
    <source>
        <dbReference type="Proteomes" id="UP001516023"/>
    </source>
</evidence>
<feature type="region of interest" description="Disordered" evidence="1">
    <location>
        <begin position="1"/>
        <end position="81"/>
    </location>
</feature>
<dbReference type="InterPro" id="IPR006708">
    <property type="entry name" value="Pex19"/>
</dbReference>
<dbReference type="InterPro" id="IPR038322">
    <property type="entry name" value="Pex19_C_sf"/>
</dbReference>